<comment type="caution">
    <text evidence="1">The sequence shown here is derived from an EMBL/GenBank/DDBJ whole genome shotgun (WGS) entry which is preliminary data.</text>
</comment>
<organism evidence="1 2">
    <name type="scientific">Dyadobacter jiangsuensis</name>
    <dbReference type="NCBI Taxonomy" id="1591085"/>
    <lineage>
        <taxon>Bacteria</taxon>
        <taxon>Pseudomonadati</taxon>
        <taxon>Bacteroidota</taxon>
        <taxon>Cytophagia</taxon>
        <taxon>Cytophagales</taxon>
        <taxon>Spirosomataceae</taxon>
        <taxon>Dyadobacter</taxon>
    </lineage>
</organism>
<keyword evidence="2" id="KW-1185">Reference proteome</keyword>
<proteinExistence type="predicted"/>
<reference evidence="1 2" key="1">
    <citation type="submission" date="2018-03" db="EMBL/GenBank/DDBJ databases">
        <title>Genomic Encyclopedia of Archaeal and Bacterial Type Strains, Phase II (KMG-II): from individual species to whole genera.</title>
        <authorList>
            <person name="Goeker M."/>
        </authorList>
    </citation>
    <scope>NUCLEOTIDE SEQUENCE [LARGE SCALE GENOMIC DNA]</scope>
    <source>
        <strain evidence="1 2">DSM 29057</strain>
    </source>
</reference>
<dbReference type="EMBL" id="PYAS01000002">
    <property type="protein sequence ID" value="PSL32837.1"/>
    <property type="molecule type" value="Genomic_DNA"/>
</dbReference>
<dbReference type="AlphaFoldDB" id="A0A2P8GFW2"/>
<evidence type="ECO:0000313" key="2">
    <source>
        <dbReference type="Proteomes" id="UP000241964"/>
    </source>
</evidence>
<protein>
    <submittedName>
        <fullName evidence="1">Uncharacterized protein</fullName>
    </submittedName>
</protein>
<dbReference type="RefSeq" id="WP_106594419.1">
    <property type="nucleotide sequence ID" value="NZ_PYAS01000002.1"/>
</dbReference>
<sequence length="257" mass="29753">MARFTTLIIISIYYWAFGTAYAQNPVLRSSRNLISIRDGKVYQSDYWQVDPKIKQDIYETYVKTGETKKVSFISDTDSLEFNVGPGQTVRFSILLNGKDTAQTLIVAQTEIPSANFDVNYIALNNDKISIEIPKVCELMNLVLAITPLVYKENGLVYKSTNYYQTILARLPKNTRSKIVDIADSLININRRAYFNLKMDAYSFQFDQTGKIVPTKTYDRTGWERTNTLRPYIHHLQNFADSIRFWTCTMRTNIIMIR</sequence>
<evidence type="ECO:0000313" key="1">
    <source>
        <dbReference type="EMBL" id="PSL32837.1"/>
    </source>
</evidence>
<accession>A0A2P8GFW2</accession>
<name>A0A2P8GFW2_9BACT</name>
<dbReference type="OrthoDB" id="6395228at2"/>
<dbReference type="Proteomes" id="UP000241964">
    <property type="component" value="Unassembled WGS sequence"/>
</dbReference>
<gene>
    <name evidence="1" type="ORF">CLV60_102556</name>
</gene>